<feature type="compositionally biased region" description="Basic and acidic residues" evidence="1">
    <location>
        <begin position="25"/>
        <end position="45"/>
    </location>
</feature>
<evidence type="ECO:0000313" key="3">
    <source>
        <dbReference type="Proteomes" id="UP000008063"/>
    </source>
</evidence>
<feature type="region of interest" description="Disordered" evidence="1">
    <location>
        <begin position="1"/>
        <end position="45"/>
    </location>
</feature>
<reference evidence="3" key="1">
    <citation type="journal article" date="2011" name="Science">
        <title>The plant cell wall-decomposing machinery underlies the functional diversity of forest fungi.</title>
        <authorList>
            <person name="Eastwood D.C."/>
            <person name="Floudas D."/>
            <person name="Binder M."/>
            <person name="Majcherczyk A."/>
            <person name="Schneider P."/>
            <person name="Aerts A."/>
            <person name="Asiegbu F.O."/>
            <person name="Baker S.E."/>
            <person name="Barry K."/>
            <person name="Bendiksby M."/>
            <person name="Blumentritt M."/>
            <person name="Coutinho P.M."/>
            <person name="Cullen D."/>
            <person name="de Vries R.P."/>
            <person name="Gathman A."/>
            <person name="Goodell B."/>
            <person name="Henrissat B."/>
            <person name="Ihrmark K."/>
            <person name="Kauserud H."/>
            <person name="Kohler A."/>
            <person name="LaButti K."/>
            <person name="Lapidus A."/>
            <person name="Lavin J.L."/>
            <person name="Lee Y.-H."/>
            <person name="Lindquist E."/>
            <person name="Lilly W."/>
            <person name="Lucas S."/>
            <person name="Morin E."/>
            <person name="Murat C."/>
            <person name="Oguiza J.A."/>
            <person name="Park J."/>
            <person name="Pisabarro A.G."/>
            <person name="Riley R."/>
            <person name="Rosling A."/>
            <person name="Salamov A."/>
            <person name="Schmidt O."/>
            <person name="Schmutz J."/>
            <person name="Skrede I."/>
            <person name="Stenlid J."/>
            <person name="Wiebenga A."/>
            <person name="Xie X."/>
            <person name="Kuees U."/>
            <person name="Hibbett D.S."/>
            <person name="Hoffmeister D."/>
            <person name="Hoegberg N."/>
            <person name="Martin F."/>
            <person name="Grigoriev I.V."/>
            <person name="Watkinson S.C."/>
        </authorList>
    </citation>
    <scope>NUCLEOTIDE SEQUENCE [LARGE SCALE GENOMIC DNA]</scope>
    <source>
        <strain evidence="3">strain S7.3</strain>
    </source>
</reference>
<accession>F8Q9U7</accession>
<keyword evidence="3" id="KW-1185">Reference proteome</keyword>
<protein>
    <submittedName>
        <fullName evidence="2">Uncharacterized protein</fullName>
    </submittedName>
</protein>
<proteinExistence type="predicted"/>
<sequence length="119" mass="13771">MEGVRRWIGAHPTSRVQTSNRRPSSKVEKHQKTHQDPEHDHRSTEAIAKRLLDPIVSNEEKAEYQQYIEQCHFLLQAPPDEAEAADKELYEKFVGKAMGDVYDWSAEVPLNFYASYAEL</sequence>
<evidence type="ECO:0000313" key="2">
    <source>
        <dbReference type="EMBL" id="EGN94852.1"/>
    </source>
</evidence>
<name>F8Q9U7_SERL3</name>
<dbReference type="Proteomes" id="UP000008063">
    <property type="component" value="Unassembled WGS sequence"/>
</dbReference>
<dbReference type="STRING" id="936435.F8Q9U7"/>
<feature type="non-terminal residue" evidence="2">
    <location>
        <position position="119"/>
    </location>
</feature>
<dbReference type="InParanoid" id="F8Q9U7"/>
<dbReference type="HOGENOM" id="CLU_2352339_0_0_1"/>
<evidence type="ECO:0000256" key="1">
    <source>
        <dbReference type="SAM" id="MobiDB-lite"/>
    </source>
</evidence>
<dbReference type="AlphaFoldDB" id="F8Q9U7"/>
<gene>
    <name evidence="2" type="ORF">SERLA73DRAFT_143741</name>
</gene>
<organism evidence="3">
    <name type="scientific">Serpula lacrymans var. lacrymans (strain S7.3)</name>
    <name type="common">Dry rot fungus</name>
    <dbReference type="NCBI Taxonomy" id="936435"/>
    <lineage>
        <taxon>Eukaryota</taxon>
        <taxon>Fungi</taxon>
        <taxon>Dikarya</taxon>
        <taxon>Basidiomycota</taxon>
        <taxon>Agaricomycotina</taxon>
        <taxon>Agaricomycetes</taxon>
        <taxon>Agaricomycetidae</taxon>
        <taxon>Boletales</taxon>
        <taxon>Coniophorineae</taxon>
        <taxon>Serpulaceae</taxon>
        <taxon>Serpula</taxon>
    </lineage>
</organism>
<dbReference type="EMBL" id="GL945487">
    <property type="protein sequence ID" value="EGN94852.1"/>
    <property type="molecule type" value="Genomic_DNA"/>
</dbReference>